<keyword evidence="3" id="KW-1185">Reference proteome</keyword>
<evidence type="ECO:0000259" key="1">
    <source>
        <dbReference type="PROSITE" id="PS50157"/>
    </source>
</evidence>
<evidence type="ECO:0000313" key="2">
    <source>
        <dbReference type="EMBL" id="CDI06085.1"/>
    </source>
</evidence>
<accession>V6AU66</accession>
<dbReference type="AlphaFoldDB" id="V6AU66"/>
<dbReference type="InterPro" id="IPR013087">
    <property type="entry name" value="Znf_C2H2_type"/>
</dbReference>
<feature type="domain" description="C2H2-type" evidence="1">
    <location>
        <begin position="3"/>
        <end position="31"/>
    </location>
</feature>
<dbReference type="Proteomes" id="UP000018159">
    <property type="component" value="Unassembled WGS sequence"/>
</dbReference>
<proteinExistence type="predicted"/>
<reference evidence="2 3" key="1">
    <citation type="journal article" date="2013" name="PLoS ONE">
        <title>Enrichment and Genome Sequence of the Group I.1a Ammonia-Oxidizing Archaeon ?Ca. Nitrosotenuis uzonensis? Representing a Clade Globally.</title>
        <authorList>
            <person name="Lebedeva E.V."/>
            <person name="Hatzenpichler R."/>
            <person name="Pelletier E."/>
            <person name="Schuster N."/>
            <person name="Hauzmayer S."/>
            <person name="Bulaev A."/>
            <person name="Grigor'eva N.V."/>
            <person name="Galushko A."/>
            <person name="Schmid M."/>
            <person name="Palatinszky M."/>
            <person name="Le Paslier D."/>
            <person name="Daims H."/>
            <person name="Wagner M."/>
        </authorList>
    </citation>
    <scope>NUCLEOTIDE SEQUENCE [LARGE SCALE GENOMIC DNA]</scope>
    <source>
        <strain evidence="2 3">N4</strain>
    </source>
</reference>
<name>V6AU66_9ARCH</name>
<comment type="caution">
    <text evidence="2">The sequence shown here is derived from an EMBL/GenBank/DDBJ whole genome shotgun (WGS) entry which is preliminary data.</text>
</comment>
<dbReference type="InterPro" id="IPR036236">
    <property type="entry name" value="Znf_C2H2_sf"/>
</dbReference>
<dbReference type="EMBL" id="CBTY010000009">
    <property type="protein sequence ID" value="CDI06085.1"/>
    <property type="molecule type" value="Genomic_DNA"/>
</dbReference>
<dbReference type="SUPFAM" id="SSF57667">
    <property type="entry name" value="beta-beta-alpha zinc fingers"/>
    <property type="match status" value="1"/>
</dbReference>
<protein>
    <recommendedName>
        <fullName evidence="1">C2H2-type domain-containing protein</fullName>
    </recommendedName>
</protein>
<evidence type="ECO:0000313" key="3">
    <source>
        <dbReference type="Proteomes" id="UP000018159"/>
    </source>
</evidence>
<sequence length="40" mass="4492">MSFRCDACNLQFFSASGLTAHNERAHKTIKKDSQVLDSFS</sequence>
<organism evidence="2 3">
    <name type="scientific">Candidatus Nitrosotenuis uzonensis</name>
    <dbReference type="NCBI Taxonomy" id="1407055"/>
    <lineage>
        <taxon>Archaea</taxon>
        <taxon>Nitrososphaerota</taxon>
        <taxon>Candidatus Nitrosotenuis</taxon>
    </lineage>
</organism>
<dbReference type="PROSITE" id="PS50157">
    <property type="entry name" value="ZINC_FINGER_C2H2_2"/>
    <property type="match status" value="1"/>
</dbReference>
<gene>
    <name evidence="2" type="ORF">NITUZ_40251</name>
</gene>
<dbReference type="PROSITE" id="PS00028">
    <property type="entry name" value="ZINC_FINGER_C2H2_1"/>
    <property type="match status" value="1"/>
</dbReference>